<sequence length="316" mass="33591">MGLLLDSFWRAAAYCLRPRVIALSLLPLVLMAVLAMGLGYFYWDAAVQLMRTLLDASSLLASVWGWLQGWGLGDVTAVMAPLMVVLAVAPVLVVVSLLAVAVLMTPALVALVAARRFPDLERKKGGSFIASVAWSVGSTVLALVALVVSVPLWLVPPLVLVLPPLIWGWLTYRVMVFDALADHASKEERQEIFRRHRSSLLGIGIVTGYLGAAPSIVWASGVVFAAAFFVLVPLAIWIYTLVFAFSSLWFTHYGLAALQRLRAERGTNMPMAEPAPSSASSALTPRPADTPALGTAAPTAAALPPPAISPSGDNAP</sequence>
<dbReference type="InterPro" id="IPR059112">
    <property type="entry name" value="CysZ/EI24"/>
</dbReference>
<keyword evidence="2 6" id="KW-0812">Transmembrane</keyword>
<keyword evidence="3 6" id="KW-1133">Transmembrane helix</keyword>
<comment type="subcellular location">
    <subcellularLocation>
        <location evidence="1">Membrane</location>
        <topology evidence="1">Multi-pass membrane protein</topology>
    </subcellularLocation>
</comment>
<keyword evidence="4 6" id="KW-0472">Membrane</keyword>
<evidence type="ECO:0000256" key="4">
    <source>
        <dbReference type="ARBA" id="ARBA00023136"/>
    </source>
</evidence>
<evidence type="ECO:0000313" key="10">
    <source>
        <dbReference type="Proteomes" id="UP001253458"/>
    </source>
</evidence>
<feature type="transmembrane region" description="Helical" evidence="6">
    <location>
        <begin position="200"/>
        <end position="230"/>
    </location>
</feature>
<feature type="compositionally biased region" description="Low complexity" evidence="5">
    <location>
        <begin position="270"/>
        <end position="302"/>
    </location>
</feature>
<dbReference type="AlphaFoldDB" id="A0AAJ2C2D2"/>
<reference evidence="7 9" key="1">
    <citation type="submission" date="2023-07" db="EMBL/GenBank/DDBJ databases">
        <title>Sorghum-associated microbial communities from plants grown in Nebraska, USA.</title>
        <authorList>
            <person name="Schachtman D."/>
        </authorList>
    </citation>
    <scope>NUCLEOTIDE SEQUENCE</scope>
    <source>
        <strain evidence="8 9">BE105</strain>
        <strain evidence="7">BE69</strain>
    </source>
</reference>
<name>A0AAJ2C2D2_ACIDE</name>
<dbReference type="Proteomes" id="UP001253458">
    <property type="component" value="Unassembled WGS sequence"/>
</dbReference>
<gene>
    <name evidence="7" type="ORF">J2W88_004140</name>
    <name evidence="8" type="ORF">J2W93_004077</name>
</gene>
<accession>A0AAJ2C2D2</accession>
<feature type="transmembrane region" description="Helical" evidence="6">
    <location>
        <begin position="20"/>
        <end position="42"/>
    </location>
</feature>
<evidence type="ECO:0000313" key="7">
    <source>
        <dbReference type="EMBL" id="MDR6768835.1"/>
    </source>
</evidence>
<dbReference type="Pfam" id="PF07264">
    <property type="entry name" value="EI24"/>
    <property type="match status" value="1"/>
</dbReference>
<proteinExistence type="predicted"/>
<dbReference type="RefSeq" id="WP_310048270.1">
    <property type="nucleotide sequence ID" value="NZ_JAVDTL010000007.1"/>
</dbReference>
<feature type="transmembrane region" description="Helical" evidence="6">
    <location>
        <begin position="126"/>
        <end position="154"/>
    </location>
</feature>
<feature type="transmembrane region" description="Helical" evidence="6">
    <location>
        <begin position="160"/>
        <end position="180"/>
    </location>
</feature>
<evidence type="ECO:0000313" key="8">
    <source>
        <dbReference type="EMBL" id="MDR6839212.1"/>
    </source>
</evidence>
<evidence type="ECO:0000256" key="5">
    <source>
        <dbReference type="SAM" id="MobiDB-lite"/>
    </source>
</evidence>
<evidence type="ECO:0000256" key="2">
    <source>
        <dbReference type="ARBA" id="ARBA00022692"/>
    </source>
</evidence>
<evidence type="ECO:0000256" key="6">
    <source>
        <dbReference type="SAM" id="Phobius"/>
    </source>
</evidence>
<dbReference type="Proteomes" id="UP001249076">
    <property type="component" value="Unassembled WGS sequence"/>
</dbReference>
<keyword evidence="9" id="KW-1185">Reference proteome</keyword>
<dbReference type="EMBL" id="JAVDTL010000007">
    <property type="protein sequence ID" value="MDR6768835.1"/>
    <property type="molecule type" value="Genomic_DNA"/>
</dbReference>
<evidence type="ECO:0000256" key="1">
    <source>
        <dbReference type="ARBA" id="ARBA00004141"/>
    </source>
</evidence>
<feature type="transmembrane region" description="Helical" evidence="6">
    <location>
        <begin position="87"/>
        <end position="114"/>
    </location>
</feature>
<feature type="region of interest" description="Disordered" evidence="5">
    <location>
        <begin position="268"/>
        <end position="316"/>
    </location>
</feature>
<organism evidence="7 10">
    <name type="scientific">Acidovorax delafieldii</name>
    <name type="common">Pseudomonas delafieldii</name>
    <dbReference type="NCBI Taxonomy" id="47920"/>
    <lineage>
        <taxon>Bacteria</taxon>
        <taxon>Pseudomonadati</taxon>
        <taxon>Pseudomonadota</taxon>
        <taxon>Betaproteobacteria</taxon>
        <taxon>Burkholderiales</taxon>
        <taxon>Comamonadaceae</taxon>
        <taxon>Acidovorax</taxon>
    </lineage>
</organism>
<dbReference type="EMBL" id="JAVDTS010000007">
    <property type="protein sequence ID" value="MDR6839212.1"/>
    <property type="molecule type" value="Genomic_DNA"/>
</dbReference>
<evidence type="ECO:0000256" key="3">
    <source>
        <dbReference type="ARBA" id="ARBA00022989"/>
    </source>
</evidence>
<evidence type="ECO:0000313" key="9">
    <source>
        <dbReference type="Proteomes" id="UP001249076"/>
    </source>
</evidence>
<protein>
    <submittedName>
        <fullName evidence="7">MFS family permease</fullName>
    </submittedName>
</protein>
<feature type="transmembrane region" description="Helical" evidence="6">
    <location>
        <begin position="236"/>
        <end position="255"/>
    </location>
</feature>
<comment type="caution">
    <text evidence="7">The sequence shown here is derived from an EMBL/GenBank/DDBJ whole genome shotgun (WGS) entry which is preliminary data.</text>
</comment>